<accession>A0A0D2F9B4</accession>
<dbReference type="HOGENOM" id="CLU_1229799_0_0_1"/>
<evidence type="ECO:0000313" key="2">
    <source>
        <dbReference type="Proteomes" id="UP000054266"/>
    </source>
</evidence>
<organism evidence="1 2">
    <name type="scientific">Phialophora macrospora</name>
    <dbReference type="NCBI Taxonomy" id="1851006"/>
    <lineage>
        <taxon>Eukaryota</taxon>
        <taxon>Fungi</taxon>
        <taxon>Dikarya</taxon>
        <taxon>Ascomycota</taxon>
        <taxon>Pezizomycotina</taxon>
        <taxon>Eurotiomycetes</taxon>
        <taxon>Chaetothyriomycetidae</taxon>
        <taxon>Chaetothyriales</taxon>
        <taxon>Herpotrichiellaceae</taxon>
        <taxon>Phialophora</taxon>
    </lineage>
</organism>
<dbReference type="AlphaFoldDB" id="A0A0D2F9B4"/>
<proteinExistence type="predicted"/>
<name>A0A0D2F9B4_9EURO</name>
<dbReference type="STRING" id="5601.A0A0D2F9B4"/>
<reference evidence="1 2" key="1">
    <citation type="submission" date="2015-01" db="EMBL/GenBank/DDBJ databases">
        <title>The Genome Sequence of Capronia semiimmersa CBS27337.</title>
        <authorList>
            <consortium name="The Broad Institute Genomics Platform"/>
            <person name="Cuomo C."/>
            <person name="de Hoog S."/>
            <person name="Gorbushina A."/>
            <person name="Stielow B."/>
            <person name="Teixiera M."/>
            <person name="Abouelleil A."/>
            <person name="Chapman S.B."/>
            <person name="Priest M."/>
            <person name="Young S.K."/>
            <person name="Wortman J."/>
            <person name="Nusbaum C."/>
            <person name="Birren B."/>
        </authorList>
    </citation>
    <scope>NUCLEOTIDE SEQUENCE [LARGE SCALE GENOMIC DNA]</scope>
    <source>
        <strain evidence="1 2">CBS 27337</strain>
    </source>
</reference>
<sequence>MLPSSDAWNRHHYQHTIQLPLLMLRISSLSYPYDHGILPRSSVRCVSIEKHKKTQRLSSNNRQREQDYNIKSARYEPRDPSEHIDFSKSTYSDIRMEHDICTVASDEFMSTLVDWDAIEADARLVHDTINEAPFEILNFESEDDRAQFQVEMNRLLALFELRNLRTRFQGLVNKREVGQAVSSPYIDLVAVLCFWVHNSTAYFKFATCFAMLYSKLTVCPVVALI</sequence>
<dbReference type="EMBL" id="KN846962">
    <property type="protein sequence ID" value="KIW63495.1"/>
    <property type="molecule type" value="Genomic_DNA"/>
</dbReference>
<evidence type="ECO:0000313" key="1">
    <source>
        <dbReference type="EMBL" id="KIW63495.1"/>
    </source>
</evidence>
<gene>
    <name evidence="1" type="ORF">PV04_10329</name>
</gene>
<dbReference type="Proteomes" id="UP000054266">
    <property type="component" value="Unassembled WGS sequence"/>
</dbReference>
<keyword evidence="2" id="KW-1185">Reference proteome</keyword>
<protein>
    <submittedName>
        <fullName evidence="1">Uncharacterized protein</fullName>
    </submittedName>
</protein>